<evidence type="ECO:0000259" key="1">
    <source>
        <dbReference type="Pfam" id="PF06985"/>
    </source>
</evidence>
<evidence type="ECO:0000313" key="3">
    <source>
        <dbReference type="Proteomes" id="UP000766486"/>
    </source>
</evidence>
<dbReference type="EMBL" id="CABFNS010000741">
    <property type="protein sequence ID" value="VUC25885.1"/>
    <property type="molecule type" value="Genomic_DNA"/>
</dbReference>
<reference evidence="2 3" key="1">
    <citation type="submission" date="2019-06" db="EMBL/GenBank/DDBJ databases">
        <authorList>
            <person name="Broberg M."/>
        </authorList>
    </citation>
    <scope>NUCLEOTIDE SEQUENCE [LARGE SCALE GENOMIC DNA]</scope>
</reference>
<protein>
    <recommendedName>
        <fullName evidence="1">Heterokaryon incompatibility domain-containing protein</fullName>
    </recommendedName>
</protein>
<keyword evidence="3" id="KW-1185">Reference proteome</keyword>
<evidence type="ECO:0000313" key="2">
    <source>
        <dbReference type="EMBL" id="VUC25885.1"/>
    </source>
</evidence>
<dbReference type="PANTHER" id="PTHR10622:SF12">
    <property type="entry name" value="HET DOMAIN-CONTAINING PROTEIN"/>
    <property type="match status" value="1"/>
</dbReference>
<proteinExistence type="predicted"/>
<feature type="domain" description="Heterokaryon incompatibility" evidence="1">
    <location>
        <begin position="23"/>
        <end position="119"/>
    </location>
</feature>
<name>A0ABY6U4D7_BIOOC</name>
<sequence>MKLIHCASGRIESDWPEGAPPPYAILSYTWAQPRDGSPGEVSYQDYLAGRKASPSRNWDKIEKAIQIAIEDGMEYIWIDSCCIDKTSSAELSEAINSMFQWYSAAKVCYAHLEDYDKEAKGELASCKWFYRGWTLQELIAPARVEFYDMDWRNLGSRQSLSDAIADITNVDREILLADSVETTTRLLYQAPIAKRFSWASKRATTRPEDLAYCLLGIFQVNMPLLYGEGRRAFIRLQKEIMKDSDDLTIFAWQAPPEYKESMSEYRGILASSAEEFSLPAEVMSTHAAGFNPSFDVTNKGLKIDVPLKTTANSEDMWMSLNCRYGFEYATLGLLLRYQGANRYIRSKPQELVFEPPGEWTRPGQIFIILDTAVAITAILEPSAVHQNSFAFSLNDYRLQMVSVSHPNRWYQPKNTMNTYGEPNFIGCYFFRTRRTMVLLETDIVLAFGVSVAGAPWACLGIGKGRKARAGIQGKVDVNTALYDAAVEEKWDMVRQLGMTQQVHGIRIYHSMDGGGKWGLFASVAPLEMVSKEGIYSVKIGCEPFSDSSFAPGLKGALKPV</sequence>
<dbReference type="PANTHER" id="PTHR10622">
    <property type="entry name" value="HET DOMAIN-CONTAINING PROTEIN"/>
    <property type="match status" value="1"/>
</dbReference>
<accession>A0ABY6U4D7</accession>
<comment type="caution">
    <text evidence="2">The sequence shown here is derived from an EMBL/GenBank/DDBJ whole genome shotgun (WGS) entry which is preliminary data.</text>
</comment>
<gene>
    <name evidence="2" type="ORF">CLO192961_LOCUS176492</name>
</gene>
<organism evidence="2 3">
    <name type="scientific">Bionectria ochroleuca</name>
    <name type="common">Gliocladium roseum</name>
    <dbReference type="NCBI Taxonomy" id="29856"/>
    <lineage>
        <taxon>Eukaryota</taxon>
        <taxon>Fungi</taxon>
        <taxon>Dikarya</taxon>
        <taxon>Ascomycota</taxon>
        <taxon>Pezizomycotina</taxon>
        <taxon>Sordariomycetes</taxon>
        <taxon>Hypocreomycetidae</taxon>
        <taxon>Hypocreales</taxon>
        <taxon>Bionectriaceae</taxon>
        <taxon>Clonostachys</taxon>
    </lineage>
</organism>
<dbReference type="Pfam" id="PF06985">
    <property type="entry name" value="HET"/>
    <property type="match status" value="1"/>
</dbReference>
<dbReference type="Proteomes" id="UP000766486">
    <property type="component" value="Unassembled WGS sequence"/>
</dbReference>
<dbReference type="InterPro" id="IPR010730">
    <property type="entry name" value="HET"/>
</dbReference>